<dbReference type="InterPro" id="IPR050900">
    <property type="entry name" value="Transposase_IS3/IS150/IS904"/>
</dbReference>
<dbReference type="PANTHER" id="PTHR46889:SF4">
    <property type="entry name" value="TRANSPOSASE INSO FOR INSERTION SEQUENCE ELEMENT IS911B-RELATED"/>
    <property type="match status" value="1"/>
</dbReference>
<comment type="caution">
    <text evidence="2">The sequence shown here is derived from an EMBL/GenBank/DDBJ whole genome shotgun (WGS) entry which is preliminary data.</text>
</comment>
<proteinExistence type="predicted"/>
<dbReference type="InParanoid" id="A0A0D2J2V6"/>
<reference evidence="2 3" key="1">
    <citation type="submission" date="2013-11" db="EMBL/GenBank/DDBJ databases">
        <title>Metagenomic analysis of a methanogenic consortium involved in long chain n-alkane degradation.</title>
        <authorList>
            <person name="Davidova I.A."/>
            <person name="Callaghan A.V."/>
            <person name="Wawrik B."/>
            <person name="Pruitt S."/>
            <person name="Marks C."/>
            <person name="Duncan K.E."/>
            <person name="Suflita J.M."/>
        </authorList>
    </citation>
    <scope>NUCLEOTIDE SEQUENCE [LARGE SCALE GENOMIC DNA]</scope>
    <source>
        <strain evidence="2 3">SPR</strain>
    </source>
</reference>
<dbReference type="InterPro" id="IPR001584">
    <property type="entry name" value="Integrase_cat-core"/>
</dbReference>
<keyword evidence="3" id="KW-1185">Reference proteome</keyword>
<evidence type="ECO:0000259" key="1">
    <source>
        <dbReference type="Pfam" id="PF13333"/>
    </source>
</evidence>
<feature type="domain" description="Integrase catalytic" evidence="1">
    <location>
        <begin position="14"/>
        <end position="69"/>
    </location>
</feature>
<dbReference type="Proteomes" id="UP000032233">
    <property type="component" value="Unassembled WGS sequence"/>
</dbReference>
<evidence type="ECO:0000313" key="2">
    <source>
        <dbReference type="EMBL" id="KIX12489.1"/>
    </source>
</evidence>
<organism evidence="2 3">
    <name type="scientific">Dethiosulfatarculus sandiegensis</name>
    <dbReference type="NCBI Taxonomy" id="1429043"/>
    <lineage>
        <taxon>Bacteria</taxon>
        <taxon>Pseudomonadati</taxon>
        <taxon>Thermodesulfobacteriota</taxon>
        <taxon>Desulfarculia</taxon>
        <taxon>Desulfarculales</taxon>
        <taxon>Desulfarculaceae</taxon>
        <taxon>Dethiosulfatarculus</taxon>
    </lineage>
</organism>
<dbReference type="STRING" id="1429043.X474_18875"/>
<gene>
    <name evidence="2" type="ORF">X474_18875</name>
</gene>
<dbReference type="Pfam" id="PF13333">
    <property type="entry name" value="rve_2"/>
    <property type="match status" value="1"/>
</dbReference>
<name>A0A0D2J2V6_9BACT</name>
<dbReference type="GO" id="GO:0015074">
    <property type="term" value="P:DNA integration"/>
    <property type="evidence" value="ECO:0007669"/>
    <property type="project" value="InterPro"/>
</dbReference>
<dbReference type="SUPFAM" id="SSF53098">
    <property type="entry name" value="Ribonuclease H-like"/>
    <property type="match status" value="1"/>
</dbReference>
<sequence>MSGKGNPYDNACAESFFHSMRVELIHGERFDTRKNMRQAVFEYIEVDYNRTRRHSANGHISPLEFEIKNVA</sequence>
<dbReference type="EMBL" id="AZAC01000031">
    <property type="protein sequence ID" value="KIX12489.1"/>
    <property type="molecule type" value="Genomic_DNA"/>
</dbReference>
<accession>A0A0D2J2V6</accession>
<dbReference type="InterPro" id="IPR012337">
    <property type="entry name" value="RNaseH-like_sf"/>
</dbReference>
<dbReference type="AlphaFoldDB" id="A0A0D2J2V6"/>
<evidence type="ECO:0000313" key="3">
    <source>
        <dbReference type="Proteomes" id="UP000032233"/>
    </source>
</evidence>
<protein>
    <submittedName>
        <fullName evidence="2">Transposase</fullName>
    </submittedName>
</protein>
<dbReference type="PANTHER" id="PTHR46889">
    <property type="entry name" value="TRANSPOSASE INSF FOR INSERTION SEQUENCE IS3B-RELATED"/>
    <property type="match status" value="1"/>
</dbReference>
<dbReference type="OrthoDB" id="9766656at2"/>